<feature type="transmembrane region" description="Helical" evidence="8">
    <location>
        <begin position="151"/>
        <end position="175"/>
    </location>
</feature>
<keyword evidence="11" id="KW-1185">Reference proteome</keyword>
<feature type="transmembrane region" description="Helical" evidence="8">
    <location>
        <begin position="20"/>
        <end position="42"/>
    </location>
</feature>
<sequence>MAKPTFLDRGTPWLLSMPALLLFLGLLAVPLTLTAILSLNAFDGMRGIQPALGLQNYAEILLDSYYHQIFLRTAGMALGVTFICILLGVPETLILSRMTPLWRGSSFAIILGPLLISVVVRTLGWSVLLGNRGLVNSVLLGIGLIDQPLRLLFSMTGVIIVLTHVFLPFMIIAVWSALQRLDRQVEHAARSLGATSTSTFFRIILPQLMPGILSGAIIVFALSASAFATPSIIGGRRVKVVATATYDEFLNSLNWPLGAAIAVLLLVAIVLVIVGSNRLVERRFKEVFT</sequence>
<evidence type="ECO:0000256" key="5">
    <source>
        <dbReference type="ARBA" id="ARBA00022692"/>
    </source>
</evidence>
<evidence type="ECO:0000256" key="3">
    <source>
        <dbReference type="ARBA" id="ARBA00022448"/>
    </source>
</evidence>
<dbReference type="Gene3D" id="1.10.3720.10">
    <property type="entry name" value="MetI-like"/>
    <property type="match status" value="1"/>
</dbReference>
<dbReference type="Proteomes" id="UP001179614">
    <property type="component" value="Chromosome"/>
</dbReference>
<evidence type="ECO:0000256" key="8">
    <source>
        <dbReference type="RuleBase" id="RU363032"/>
    </source>
</evidence>
<feature type="transmembrane region" description="Helical" evidence="8">
    <location>
        <begin position="69"/>
        <end position="89"/>
    </location>
</feature>
<organism evidence="10 11">
    <name type="scientific">Bradyrhizobium xenonodulans</name>
    <dbReference type="NCBI Taxonomy" id="2736875"/>
    <lineage>
        <taxon>Bacteria</taxon>
        <taxon>Pseudomonadati</taxon>
        <taxon>Pseudomonadota</taxon>
        <taxon>Alphaproteobacteria</taxon>
        <taxon>Hyphomicrobiales</taxon>
        <taxon>Nitrobacteraceae</taxon>
        <taxon>Bradyrhizobium</taxon>
    </lineage>
</organism>
<evidence type="ECO:0000256" key="4">
    <source>
        <dbReference type="ARBA" id="ARBA00022475"/>
    </source>
</evidence>
<evidence type="ECO:0000313" key="10">
    <source>
        <dbReference type="EMBL" id="WBL76772.1"/>
    </source>
</evidence>
<dbReference type="PANTHER" id="PTHR42929:SF5">
    <property type="entry name" value="ABC TRANSPORTER PERMEASE PROTEIN"/>
    <property type="match status" value="1"/>
</dbReference>
<dbReference type="InterPro" id="IPR035906">
    <property type="entry name" value="MetI-like_sf"/>
</dbReference>
<feature type="transmembrane region" description="Helical" evidence="8">
    <location>
        <begin position="101"/>
        <end position="120"/>
    </location>
</feature>
<keyword evidence="4" id="KW-1003">Cell membrane</keyword>
<dbReference type="CDD" id="cd06261">
    <property type="entry name" value="TM_PBP2"/>
    <property type="match status" value="1"/>
</dbReference>
<reference evidence="10" key="1">
    <citation type="submission" date="2021-12" db="EMBL/GenBank/DDBJ databases">
        <title>Bradyrhizobium xenonodulans sp. nov.</title>
        <authorList>
            <person name="Claassens R."/>
            <person name="Venter S.N."/>
            <person name="Beukes C.W."/>
            <person name="Stepkowski T."/>
            <person name="Steenkamp E.T."/>
        </authorList>
    </citation>
    <scope>NUCLEOTIDE SEQUENCE</scope>
    <source>
        <strain evidence="10">14AB</strain>
    </source>
</reference>
<evidence type="ECO:0000313" key="11">
    <source>
        <dbReference type="Proteomes" id="UP001179614"/>
    </source>
</evidence>
<evidence type="ECO:0000256" key="2">
    <source>
        <dbReference type="ARBA" id="ARBA00007069"/>
    </source>
</evidence>
<dbReference type="Pfam" id="PF00528">
    <property type="entry name" value="BPD_transp_1"/>
    <property type="match status" value="1"/>
</dbReference>
<dbReference type="RefSeq" id="WP_270162046.1">
    <property type="nucleotide sequence ID" value="NZ_CP089391.1"/>
</dbReference>
<dbReference type="SUPFAM" id="SSF161098">
    <property type="entry name" value="MetI-like"/>
    <property type="match status" value="1"/>
</dbReference>
<name>A0ABY7MJD2_9BRAD</name>
<proteinExistence type="inferred from homology"/>
<evidence type="ECO:0000256" key="6">
    <source>
        <dbReference type="ARBA" id="ARBA00022989"/>
    </source>
</evidence>
<feature type="transmembrane region" description="Helical" evidence="8">
    <location>
        <begin position="253"/>
        <end position="275"/>
    </location>
</feature>
<keyword evidence="6 8" id="KW-1133">Transmembrane helix</keyword>
<keyword evidence="7 8" id="KW-0472">Membrane</keyword>
<dbReference type="PROSITE" id="PS50928">
    <property type="entry name" value="ABC_TM1"/>
    <property type="match status" value="1"/>
</dbReference>
<accession>A0ABY7MJD2</accession>
<comment type="similarity">
    <text evidence="2">Belongs to the binding-protein-dependent transport system permease family. CysTW subfamily.</text>
</comment>
<protein>
    <submittedName>
        <fullName evidence="10">ABC transporter permease</fullName>
    </submittedName>
</protein>
<keyword evidence="5 8" id="KW-0812">Transmembrane</keyword>
<dbReference type="InterPro" id="IPR000515">
    <property type="entry name" value="MetI-like"/>
</dbReference>
<evidence type="ECO:0000256" key="1">
    <source>
        <dbReference type="ARBA" id="ARBA00004651"/>
    </source>
</evidence>
<comment type="subcellular location">
    <subcellularLocation>
        <location evidence="1 8">Cell membrane</location>
        <topology evidence="1 8">Multi-pass membrane protein</topology>
    </subcellularLocation>
</comment>
<dbReference type="PANTHER" id="PTHR42929">
    <property type="entry name" value="INNER MEMBRANE ABC TRANSPORTER PERMEASE PROTEIN YDCU-RELATED-RELATED"/>
    <property type="match status" value="1"/>
</dbReference>
<evidence type="ECO:0000256" key="7">
    <source>
        <dbReference type="ARBA" id="ARBA00023136"/>
    </source>
</evidence>
<feature type="domain" description="ABC transmembrane type-1" evidence="9">
    <location>
        <begin position="70"/>
        <end position="276"/>
    </location>
</feature>
<feature type="transmembrane region" description="Helical" evidence="8">
    <location>
        <begin position="212"/>
        <end position="233"/>
    </location>
</feature>
<evidence type="ECO:0000259" key="9">
    <source>
        <dbReference type="PROSITE" id="PS50928"/>
    </source>
</evidence>
<gene>
    <name evidence="10" type="ORF">I3J27_27640</name>
</gene>
<dbReference type="EMBL" id="CP089391">
    <property type="protein sequence ID" value="WBL76772.1"/>
    <property type="molecule type" value="Genomic_DNA"/>
</dbReference>
<keyword evidence="3 8" id="KW-0813">Transport</keyword>